<keyword evidence="3" id="KW-1185">Reference proteome</keyword>
<organism evidence="2 3">
    <name type="scientific">Halalkalibacter oceani</name>
    <dbReference type="NCBI Taxonomy" id="1653776"/>
    <lineage>
        <taxon>Bacteria</taxon>
        <taxon>Bacillati</taxon>
        <taxon>Bacillota</taxon>
        <taxon>Bacilli</taxon>
        <taxon>Bacillales</taxon>
        <taxon>Bacillaceae</taxon>
        <taxon>Halalkalibacter</taxon>
    </lineage>
</organism>
<reference evidence="2" key="1">
    <citation type="submission" date="2022-05" db="EMBL/GenBank/DDBJ databases">
        <title>Comparative Genomics of Spacecraft Associated Microbes.</title>
        <authorList>
            <person name="Tran M.T."/>
            <person name="Wright A."/>
            <person name="Seuylemezian A."/>
            <person name="Eisen J."/>
            <person name="Coil D."/>
        </authorList>
    </citation>
    <scope>NUCLEOTIDE SEQUENCE</scope>
    <source>
        <strain evidence="2">214.1.1</strain>
    </source>
</reference>
<dbReference type="Proteomes" id="UP001139179">
    <property type="component" value="Unassembled WGS sequence"/>
</dbReference>
<protein>
    <submittedName>
        <fullName evidence="2">Spore coat protein</fullName>
    </submittedName>
</protein>
<dbReference type="Pfam" id="PF07875">
    <property type="entry name" value="Coat_F"/>
    <property type="match status" value="1"/>
</dbReference>
<evidence type="ECO:0000313" key="2">
    <source>
        <dbReference type="EMBL" id="MCM3714503.1"/>
    </source>
</evidence>
<dbReference type="RefSeq" id="WP_251193233.1">
    <property type="nucleotide sequence ID" value="NZ_JAMBOL010000008.1"/>
</dbReference>
<sequence length="108" mass="12817">MNQQQKIQNPEMQVPKTPQMSERDFLNDQLSTEKYMTSGYGIFLNEASHQQLYQDIAGIFQETQDCQRQLYTTMFRKGFYALEAADQQKLSQEYQQFSGYSNQFPYQQ</sequence>
<keyword evidence="2" id="KW-0946">Virion</keyword>
<dbReference type="EMBL" id="JAMBOL010000008">
    <property type="protein sequence ID" value="MCM3714503.1"/>
    <property type="molecule type" value="Genomic_DNA"/>
</dbReference>
<dbReference type="AlphaFoldDB" id="A0A9X2IQE1"/>
<evidence type="ECO:0000256" key="1">
    <source>
        <dbReference type="SAM" id="MobiDB-lite"/>
    </source>
</evidence>
<accession>A0A9X2IQE1</accession>
<feature type="compositionally biased region" description="Polar residues" evidence="1">
    <location>
        <begin position="1"/>
        <end position="20"/>
    </location>
</feature>
<name>A0A9X2IQE1_9BACI</name>
<dbReference type="InterPro" id="IPR012851">
    <property type="entry name" value="Spore_coat_CotF-like"/>
</dbReference>
<proteinExistence type="predicted"/>
<comment type="caution">
    <text evidence="2">The sequence shown here is derived from an EMBL/GenBank/DDBJ whole genome shotgun (WGS) entry which is preliminary data.</text>
</comment>
<feature type="region of interest" description="Disordered" evidence="1">
    <location>
        <begin position="1"/>
        <end position="23"/>
    </location>
</feature>
<keyword evidence="2" id="KW-0167">Capsid protein</keyword>
<evidence type="ECO:0000313" key="3">
    <source>
        <dbReference type="Proteomes" id="UP001139179"/>
    </source>
</evidence>
<gene>
    <name evidence="2" type="ORF">M3202_10425</name>
</gene>